<accession>A2C8X1</accession>
<gene>
    <name evidence="1" type="ordered locus">P9303_11821</name>
</gene>
<name>A2C8X1_PROM3</name>
<dbReference type="Proteomes" id="UP000002274">
    <property type="component" value="Chromosome"/>
</dbReference>
<reference evidence="1 2" key="1">
    <citation type="journal article" date="2007" name="PLoS Genet.">
        <title>Patterns and implications of gene gain and loss in the evolution of Prochlorococcus.</title>
        <authorList>
            <person name="Kettler G.C."/>
            <person name="Martiny A.C."/>
            <person name="Huang K."/>
            <person name="Zucker J."/>
            <person name="Coleman M.L."/>
            <person name="Rodrigue S."/>
            <person name="Chen F."/>
            <person name="Lapidus A."/>
            <person name="Ferriera S."/>
            <person name="Johnson J."/>
            <person name="Steglich C."/>
            <person name="Church G.M."/>
            <person name="Richardson P."/>
            <person name="Chisholm S.W."/>
        </authorList>
    </citation>
    <scope>NUCLEOTIDE SEQUENCE [LARGE SCALE GENOMIC DNA]</scope>
    <source>
        <strain evidence="1 2">MIT 9303</strain>
    </source>
</reference>
<evidence type="ECO:0000313" key="1">
    <source>
        <dbReference type="EMBL" id="ABM77931.1"/>
    </source>
</evidence>
<dbReference type="KEGG" id="pmf:P9303_11821"/>
<sequence length="66" mass="7766">MVFRTLRTDTRKRVEEIIHRLATGEPVSLEERAQLQKYALHIPFVASQLRRALKHREELEADGLIE</sequence>
<dbReference type="BioCyc" id="PMAR59922:G1G80-1035-MONOMER"/>
<dbReference type="HOGENOM" id="CLU_2993111_0_0_3"/>
<evidence type="ECO:0000313" key="2">
    <source>
        <dbReference type="Proteomes" id="UP000002274"/>
    </source>
</evidence>
<organism evidence="1 2">
    <name type="scientific">Prochlorococcus marinus (strain MIT 9303)</name>
    <dbReference type="NCBI Taxonomy" id="59922"/>
    <lineage>
        <taxon>Bacteria</taxon>
        <taxon>Bacillati</taxon>
        <taxon>Cyanobacteriota</taxon>
        <taxon>Cyanophyceae</taxon>
        <taxon>Synechococcales</taxon>
        <taxon>Prochlorococcaceae</taxon>
        <taxon>Prochlorococcus</taxon>
    </lineage>
</organism>
<dbReference type="AlphaFoldDB" id="A2C8X1"/>
<proteinExistence type="predicted"/>
<protein>
    <submittedName>
        <fullName evidence="1">Uncharacterized protein</fullName>
    </submittedName>
</protein>
<dbReference type="RefSeq" id="WP_011825830.1">
    <property type="nucleotide sequence ID" value="NC_008820.1"/>
</dbReference>
<dbReference type="EMBL" id="CP000554">
    <property type="protein sequence ID" value="ABM77931.1"/>
    <property type="molecule type" value="Genomic_DNA"/>
</dbReference>